<evidence type="ECO:0000313" key="1">
    <source>
        <dbReference type="EMBL" id="KAJ8977045.1"/>
    </source>
</evidence>
<keyword evidence="2" id="KW-1185">Reference proteome</keyword>
<evidence type="ECO:0000313" key="2">
    <source>
        <dbReference type="Proteomes" id="UP001162164"/>
    </source>
</evidence>
<dbReference type="Proteomes" id="UP001162164">
    <property type="component" value="Unassembled WGS sequence"/>
</dbReference>
<organism evidence="1 2">
    <name type="scientific">Molorchus minor</name>
    <dbReference type="NCBI Taxonomy" id="1323400"/>
    <lineage>
        <taxon>Eukaryota</taxon>
        <taxon>Metazoa</taxon>
        <taxon>Ecdysozoa</taxon>
        <taxon>Arthropoda</taxon>
        <taxon>Hexapoda</taxon>
        <taxon>Insecta</taxon>
        <taxon>Pterygota</taxon>
        <taxon>Neoptera</taxon>
        <taxon>Endopterygota</taxon>
        <taxon>Coleoptera</taxon>
        <taxon>Polyphaga</taxon>
        <taxon>Cucujiformia</taxon>
        <taxon>Chrysomeloidea</taxon>
        <taxon>Cerambycidae</taxon>
        <taxon>Lamiinae</taxon>
        <taxon>Monochamini</taxon>
        <taxon>Molorchus</taxon>
    </lineage>
</organism>
<accession>A0ABQ9JHN1</accession>
<reference evidence="1" key="1">
    <citation type="journal article" date="2023" name="Insect Mol. Biol.">
        <title>Genome sequencing provides insights into the evolution of gene families encoding plant cell wall-degrading enzymes in longhorned beetles.</title>
        <authorList>
            <person name="Shin N.R."/>
            <person name="Okamura Y."/>
            <person name="Kirsch R."/>
            <person name="Pauchet Y."/>
        </authorList>
    </citation>
    <scope>NUCLEOTIDE SEQUENCE</scope>
    <source>
        <strain evidence="1">MMC_N1</strain>
    </source>
</reference>
<protein>
    <submittedName>
        <fullName evidence="1">Uncharacterized protein</fullName>
    </submittedName>
</protein>
<comment type="caution">
    <text evidence="1">The sequence shown here is derived from an EMBL/GenBank/DDBJ whole genome shotgun (WGS) entry which is preliminary data.</text>
</comment>
<name>A0ABQ9JHN1_9CUCU</name>
<sequence>MSRAAISLTTQLPSSDRMGHYNYGIFLGNRRGVLTISEKATVSEEIQILKALLVSTSSTKDKSYRKDIFKRIFI</sequence>
<gene>
    <name evidence="1" type="ORF">NQ317_000717</name>
</gene>
<proteinExistence type="predicted"/>
<dbReference type="EMBL" id="JAPWTJ010000594">
    <property type="protein sequence ID" value="KAJ8977045.1"/>
    <property type="molecule type" value="Genomic_DNA"/>
</dbReference>